<feature type="compositionally biased region" description="Low complexity" evidence="1">
    <location>
        <begin position="471"/>
        <end position="489"/>
    </location>
</feature>
<evidence type="ECO:0000313" key="2">
    <source>
        <dbReference type="EMBL" id="KAK3399673.1"/>
    </source>
</evidence>
<reference evidence="2" key="2">
    <citation type="submission" date="2023-07" db="EMBL/GenBank/DDBJ databases">
        <authorList>
            <consortium name="Lawrence Berkeley National Laboratory"/>
            <person name="Haridas S."/>
            <person name="Hensen N."/>
            <person name="Bonometti L."/>
            <person name="Westerberg I."/>
            <person name="Brannstrom I.O."/>
            <person name="Guillou S."/>
            <person name="Cros-Aarteil S."/>
            <person name="Calhoun S."/>
            <person name="Kuo A."/>
            <person name="Mondo S."/>
            <person name="Pangilinan J."/>
            <person name="Riley R."/>
            <person name="LaButti K."/>
            <person name="Andreopoulos B."/>
            <person name="Lipzen A."/>
            <person name="Chen C."/>
            <person name="Yanf M."/>
            <person name="Daum C."/>
            <person name="Ng V."/>
            <person name="Clum A."/>
            <person name="Steindorff A."/>
            <person name="Ohm R."/>
            <person name="Martin F."/>
            <person name="Silar P."/>
            <person name="Natvig D."/>
            <person name="Lalanne C."/>
            <person name="Gautier V."/>
            <person name="Ament-velasquez S.L."/>
            <person name="Kruys A."/>
            <person name="Hutchinson M.I."/>
            <person name="Powell A.J."/>
            <person name="Barry K."/>
            <person name="Miller A.N."/>
            <person name="Grigoriev I.V."/>
            <person name="Debuchy R."/>
            <person name="Gladieux P."/>
            <person name="Thoren M.H."/>
            <person name="Johannesson H."/>
        </authorList>
    </citation>
    <scope>NUCLEOTIDE SEQUENCE</scope>
    <source>
        <strain evidence="2">FGSC 1904</strain>
    </source>
</reference>
<organism evidence="2 3">
    <name type="scientific">Sordaria brevicollis</name>
    <dbReference type="NCBI Taxonomy" id="83679"/>
    <lineage>
        <taxon>Eukaryota</taxon>
        <taxon>Fungi</taxon>
        <taxon>Dikarya</taxon>
        <taxon>Ascomycota</taxon>
        <taxon>Pezizomycotina</taxon>
        <taxon>Sordariomycetes</taxon>
        <taxon>Sordariomycetidae</taxon>
        <taxon>Sordariales</taxon>
        <taxon>Sordariaceae</taxon>
        <taxon>Sordaria</taxon>
    </lineage>
</organism>
<sequence>MALLVTKLVHATTNKNPEKKEEVAYVIQFTVQKVAEKAWEVVVEARMRSMGISQSKVANTEFDSFTTRWKYIVATLKVGQEWALKLMLMDHLRFGDYQQTDKCHKAIWDTAKDRTPGGAYDQAKHYSYADLIHAWVSLEMVTIDGRLKAKDVNNDLWDIRDVHSRNGKAFVYIANGPFKVVHESGQGRPELLIAIHKYIVERSSQVSKAAVHSLFQAHYLERLMKITNSNFNANKAQDAALSKALKKHRTARIIDDTREIADGNGNVVERTSYLMWNPSTSVSIFLSFLSIDHRFGFPARSFQSYLILSQTHLARSCAHMLLTRVAHATGNNTLLAICPLGLVSSPLASLSLSGSKTITEQNNRRGIFFHFRSILLRPYPICLKTMDSPTPPAPCPQEITSLDHFLQVHTVKEAAAAAAAAASGNTTANNFPADPAVQQSMIQDFHAAVINTDDPDLSRFGETKRKKSSRAPGSGTTTIGTSPASSAPPNIMAAIGEEPAMGDQSPVVHQNHAPMEQGPAPG</sequence>
<keyword evidence="3" id="KW-1185">Reference proteome</keyword>
<name>A0AAE0PGP8_SORBR</name>
<accession>A0AAE0PGP8</accession>
<dbReference type="Proteomes" id="UP001281003">
    <property type="component" value="Unassembled WGS sequence"/>
</dbReference>
<proteinExistence type="predicted"/>
<comment type="caution">
    <text evidence="2">The sequence shown here is derived from an EMBL/GenBank/DDBJ whole genome shotgun (WGS) entry which is preliminary data.</text>
</comment>
<evidence type="ECO:0000313" key="3">
    <source>
        <dbReference type="Proteomes" id="UP001281003"/>
    </source>
</evidence>
<reference evidence="2" key="1">
    <citation type="journal article" date="2023" name="Mol. Phylogenet. Evol.">
        <title>Genome-scale phylogeny and comparative genomics of the fungal order Sordariales.</title>
        <authorList>
            <person name="Hensen N."/>
            <person name="Bonometti L."/>
            <person name="Westerberg I."/>
            <person name="Brannstrom I.O."/>
            <person name="Guillou S."/>
            <person name="Cros-Aarteil S."/>
            <person name="Calhoun S."/>
            <person name="Haridas S."/>
            <person name="Kuo A."/>
            <person name="Mondo S."/>
            <person name="Pangilinan J."/>
            <person name="Riley R."/>
            <person name="LaButti K."/>
            <person name="Andreopoulos B."/>
            <person name="Lipzen A."/>
            <person name="Chen C."/>
            <person name="Yan M."/>
            <person name="Daum C."/>
            <person name="Ng V."/>
            <person name="Clum A."/>
            <person name="Steindorff A."/>
            <person name="Ohm R.A."/>
            <person name="Martin F."/>
            <person name="Silar P."/>
            <person name="Natvig D.O."/>
            <person name="Lalanne C."/>
            <person name="Gautier V."/>
            <person name="Ament-Velasquez S.L."/>
            <person name="Kruys A."/>
            <person name="Hutchinson M.I."/>
            <person name="Powell A.J."/>
            <person name="Barry K."/>
            <person name="Miller A.N."/>
            <person name="Grigoriev I.V."/>
            <person name="Debuchy R."/>
            <person name="Gladieux P."/>
            <person name="Hiltunen Thoren M."/>
            <person name="Johannesson H."/>
        </authorList>
    </citation>
    <scope>NUCLEOTIDE SEQUENCE</scope>
    <source>
        <strain evidence="2">FGSC 1904</strain>
    </source>
</reference>
<protein>
    <submittedName>
        <fullName evidence="2">Uncharacterized protein</fullName>
    </submittedName>
</protein>
<feature type="region of interest" description="Disordered" evidence="1">
    <location>
        <begin position="453"/>
        <end position="522"/>
    </location>
</feature>
<dbReference type="EMBL" id="JAUTDP010000004">
    <property type="protein sequence ID" value="KAK3399673.1"/>
    <property type="molecule type" value="Genomic_DNA"/>
</dbReference>
<evidence type="ECO:0000256" key="1">
    <source>
        <dbReference type="SAM" id="MobiDB-lite"/>
    </source>
</evidence>
<gene>
    <name evidence="2" type="ORF">B0T20DRAFT_477512</name>
</gene>
<dbReference type="AlphaFoldDB" id="A0AAE0PGP8"/>